<feature type="non-terminal residue" evidence="2">
    <location>
        <position position="1"/>
    </location>
</feature>
<comment type="caution">
    <text evidence="2">The sequence shown here is derived from an EMBL/GenBank/DDBJ whole genome shotgun (WGS) entry which is preliminary data.</text>
</comment>
<protein>
    <submittedName>
        <fullName evidence="2">Uncharacterized protein</fullName>
    </submittedName>
</protein>
<dbReference type="EMBL" id="JBFTWV010000555">
    <property type="protein sequence ID" value="KAL2782321.1"/>
    <property type="molecule type" value="Genomic_DNA"/>
</dbReference>
<evidence type="ECO:0000313" key="2">
    <source>
        <dbReference type="EMBL" id="KAL2782321.1"/>
    </source>
</evidence>
<evidence type="ECO:0000256" key="1">
    <source>
        <dbReference type="SAM" id="MobiDB-lite"/>
    </source>
</evidence>
<gene>
    <name evidence="2" type="ORF">BJX66DRAFT_345980</name>
</gene>
<sequence length="396" mass="43774">ADEELEGGPGDQADEELEGGRNDDGDSQDDGEQIEVPGPQPFLAQAPTPTLRLPKSNEQWDFLVKDLMKNVKGIDTDPRETLKRDGLVDLPVFDYLTEGSKLHQAAVKEIDRITVLTKKSGATHWACQFAIIQQILQQDLLLFFINACVRPDHPVKASIFPQPSINTSGSVDLTEPFSVSVALKGDPEIFENSLLALVPLHTEDENTCDQLFTGKGGPIESLTRLKMDYETHLGASGQRIIAATRKTFDAEGMIQTFPDTYQSLPSPLPKPGNVRLMPPWVPRAHIGKEARCVLTPTLVATRQKRAIEPCFDLLIAGDGPLDPTGKCSESGLRVSDIGKMHQSQSTHFFGPWGTYDKDRRLEPWSLWTRVQCHGLDPSCTIWPCHTVVDHLTIIPT</sequence>
<feature type="compositionally biased region" description="Acidic residues" evidence="1">
    <location>
        <begin position="1"/>
        <end position="17"/>
    </location>
</feature>
<dbReference type="Proteomes" id="UP001610563">
    <property type="component" value="Unassembled WGS sequence"/>
</dbReference>
<feature type="region of interest" description="Disordered" evidence="1">
    <location>
        <begin position="1"/>
        <end position="50"/>
    </location>
</feature>
<evidence type="ECO:0000313" key="3">
    <source>
        <dbReference type="Proteomes" id="UP001610563"/>
    </source>
</evidence>
<name>A0ABR4FGG1_9EURO</name>
<organism evidence="2 3">
    <name type="scientific">Aspergillus keveii</name>
    <dbReference type="NCBI Taxonomy" id="714993"/>
    <lineage>
        <taxon>Eukaryota</taxon>
        <taxon>Fungi</taxon>
        <taxon>Dikarya</taxon>
        <taxon>Ascomycota</taxon>
        <taxon>Pezizomycotina</taxon>
        <taxon>Eurotiomycetes</taxon>
        <taxon>Eurotiomycetidae</taxon>
        <taxon>Eurotiales</taxon>
        <taxon>Aspergillaceae</taxon>
        <taxon>Aspergillus</taxon>
        <taxon>Aspergillus subgen. Nidulantes</taxon>
    </lineage>
</organism>
<proteinExistence type="predicted"/>
<keyword evidence="3" id="KW-1185">Reference proteome</keyword>
<accession>A0ABR4FGG1</accession>
<reference evidence="2 3" key="1">
    <citation type="submission" date="2024-07" db="EMBL/GenBank/DDBJ databases">
        <title>Section-level genome sequencing and comparative genomics of Aspergillus sections Usti and Cavernicolus.</title>
        <authorList>
            <consortium name="Lawrence Berkeley National Laboratory"/>
            <person name="Nybo J.L."/>
            <person name="Vesth T.C."/>
            <person name="Theobald S."/>
            <person name="Frisvad J.C."/>
            <person name="Larsen T.O."/>
            <person name="Kjaerboelling I."/>
            <person name="Rothschild-Mancinelli K."/>
            <person name="Lyhne E.K."/>
            <person name="Kogle M.E."/>
            <person name="Barry K."/>
            <person name="Clum A."/>
            <person name="Na H."/>
            <person name="Ledsgaard L."/>
            <person name="Lin J."/>
            <person name="Lipzen A."/>
            <person name="Kuo A."/>
            <person name="Riley R."/>
            <person name="Mondo S."/>
            <person name="Labutti K."/>
            <person name="Haridas S."/>
            <person name="Pangalinan J."/>
            <person name="Salamov A.A."/>
            <person name="Simmons B.A."/>
            <person name="Magnuson J.K."/>
            <person name="Chen J."/>
            <person name="Drula E."/>
            <person name="Henrissat B."/>
            <person name="Wiebenga A."/>
            <person name="Lubbers R.J."/>
            <person name="Gomes A.C."/>
            <person name="Makela M.R."/>
            <person name="Stajich J."/>
            <person name="Grigoriev I.V."/>
            <person name="Mortensen U.H."/>
            <person name="De Vries R.P."/>
            <person name="Baker S.E."/>
            <person name="Andersen M.R."/>
        </authorList>
    </citation>
    <scope>NUCLEOTIDE SEQUENCE [LARGE SCALE GENOMIC DNA]</scope>
    <source>
        <strain evidence="2 3">CBS 209.92</strain>
    </source>
</reference>